<keyword evidence="1" id="KW-1133">Transmembrane helix</keyword>
<keyword evidence="1" id="KW-0472">Membrane</keyword>
<dbReference type="AlphaFoldDB" id="A0AAV9ARD1"/>
<evidence type="ECO:0000313" key="2">
    <source>
        <dbReference type="EMBL" id="KAK1266719.1"/>
    </source>
</evidence>
<name>A0AAV9ARD1_ACOGR</name>
<evidence type="ECO:0000256" key="1">
    <source>
        <dbReference type="SAM" id="Phobius"/>
    </source>
</evidence>
<dbReference type="Proteomes" id="UP001179952">
    <property type="component" value="Unassembled WGS sequence"/>
</dbReference>
<feature type="transmembrane region" description="Helical" evidence="1">
    <location>
        <begin position="20"/>
        <end position="41"/>
    </location>
</feature>
<proteinExistence type="predicted"/>
<reference evidence="2" key="1">
    <citation type="journal article" date="2023" name="Nat. Commun.">
        <title>Diploid and tetraploid genomes of Acorus and the evolution of monocots.</title>
        <authorList>
            <person name="Ma L."/>
            <person name="Liu K.W."/>
            <person name="Li Z."/>
            <person name="Hsiao Y.Y."/>
            <person name="Qi Y."/>
            <person name="Fu T."/>
            <person name="Tang G.D."/>
            <person name="Zhang D."/>
            <person name="Sun W.H."/>
            <person name="Liu D.K."/>
            <person name="Li Y."/>
            <person name="Chen G.Z."/>
            <person name="Liu X.D."/>
            <person name="Liao X.Y."/>
            <person name="Jiang Y.T."/>
            <person name="Yu X."/>
            <person name="Hao Y."/>
            <person name="Huang J."/>
            <person name="Zhao X.W."/>
            <person name="Ke S."/>
            <person name="Chen Y.Y."/>
            <person name="Wu W.L."/>
            <person name="Hsu J.L."/>
            <person name="Lin Y.F."/>
            <person name="Huang M.D."/>
            <person name="Li C.Y."/>
            <person name="Huang L."/>
            <person name="Wang Z.W."/>
            <person name="Zhao X."/>
            <person name="Zhong W.Y."/>
            <person name="Peng D.H."/>
            <person name="Ahmad S."/>
            <person name="Lan S."/>
            <person name="Zhang J.S."/>
            <person name="Tsai W.C."/>
            <person name="Van de Peer Y."/>
            <person name="Liu Z.J."/>
        </authorList>
    </citation>
    <scope>NUCLEOTIDE SEQUENCE</scope>
    <source>
        <strain evidence="2">SCP</strain>
    </source>
</reference>
<comment type="caution">
    <text evidence="2">The sequence shown here is derived from an EMBL/GenBank/DDBJ whole genome shotgun (WGS) entry which is preliminary data.</text>
</comment>
<gene>
    <name evidence="2" type="ORF">QJS04_geneDACA016850</name>
</gene>
<evidence type="ECO:0000313" key="3">
    <source>
        <dbReference type="Proteomes" id="UP001179952"/>
    </source>
</evidence>
<organism evidence="2 3">
    <name type="scientific">Acorus gramineus</name>
    <name type="common">Dwarf sweet flag</name>
    <dbReference type="NCBI Taxonomy" id="55184"/>
    <lineage>
        <taxon>Eukaryota</taxon>
        <taxon>Viridiplantae</taxon>
        <taxon>Streptophyta</taxon>
        <taxon>Embryophyta</taxon>
        <taxon>Tracheophyta</taxon>
        <taxon>Spermatophyta</taxon>
        <taxon>Magnoliopsida</taxon>
        <taxon>Liliopsida</taxon>
        <taxon>Acoraceae</taxon>
        <taxon>Acorus</taxon>
    </lineage>
</organism>
<accession>A0AAV9ARD1</accession>
<keyword evidence="3" id="KW-1185">Reference proteome</keyword>
<evidence type="ECO:0008006" key="4">
    <source>
        <dbReference type="Google" id="ProtNLM"/>
    </source>
</evidence>
<sequence length="72" mass="8439">MLLRGSEWLYSHEKHVTQLASLGYFFTLFLCTVFVVIGIRWPPPLLSSDKRKVRSLFVDMLIYLNIQNTSFT</sequence>
<protein>
    <recommendedName>
        <fullName evidence="4">ATP synthase F0 subunit 8</fullName>
    </recommendedName>
</protein>
<dbReference type="EMBL" id="JAUJYN010000007">
    <property type="protein sequence ID" value="KAK1266719.1"/>
    <property type="molecule type" value="Genomic_DNA"/>
</dbReference>
<reference evidence="2" key="2">
    <citation type="submission" date="2023-06" db="EMBL/GenBank/DDBJ databases">
        <authorList>
            <person name="Ma L."/>
            <person name="Liu K.-W."/>
            <person name="Li Z."/>
            <person name="Hsiao Y.-Y."/>
            <person name="Qi Y."/>
            <person name="Fu T."/>
            <person name="Tang G."/>
            <person name="Zhang D."/>
            <person name="Sun W.-H."/>
            <person name="Liu D.-K."/>
            <person name="Li Y."/>
            <person name="Chen G.-Z."/>
            <person name="Liu X.-D."/>
            <person name="Liao X.-Y."/>
            <person name="Jiang Y.-T."/>
            <person name="Yu X."/>
            <person name="Hao Y."/>
            <person name="Huang J."/>
            <person name="Zhao X.-W."/>
            <person name="Ke S."/>
            <person name="Chen Y.-Y."/>
            <person name="Wu W.-L."/>
            <person name="Hsu J.-L."/>
            <person name="Lin Y.-F."/>
            <person name="Huang M.-D."/>
            <person name="Li C.-Y."/>
            <person name="Huang L."/>
            <person name="Wang Z.-W."/>
            <person name="Zhao X."/>
            <person name="Zhong W.-Y."/>
            <person name="Peng D.-H."/>
            <person name="Ahmad S."/>
            <person name="Lan S."/>
            <person name="Zhang J.-S."/>
            <person name="Tsai W.-C."/>
            <person name="Van De Peer Y."/>
            <person name="Liu Z.-J."/>
        </authorList>
    </citation>
    <scope>NUCLEOTIDE SEQUENCE</scope>
    <source>
        <strain evidence="2">SCP</strain>
        <tissue evidence="2">Leaves</tissue>
    </source>
</reference>
<keyword evidence="1" id="KW-0812">Transmembrane</keyword>